<feature type="chain" id="PRO_5011568847" evidence="10">
    <location>
        <begin position="23"/>
        <end position="918"/>
    </location>
</feature>
<dbReference type="NCBIfam" id="TIGR04056">
    <property type="entry name" value="OMP_RagA_SusC"/>
    <property type="match status" value="1"/>
</dbReference>
<organism evidence="13 14">
    <name type="scientific">Epilithonimonas hungarica</name>
    <dbReference type="NCBI Taxonomy" id="454006"/>
    <lineage>
        <taxon>Bacteria</taxon>
        <taxon>Pseudomonadati</taxon>
        <taxon>Bacteroidota</taxon>
        <taxon>Flavobacteriia</taxon>
        <taxon>Flavobacteriales</taxon>
        <taxon>Weeksellaceae</taxon>
        <taxon>Chryseobacterium group</taxon>
        <taxon>Epilithonimonas</taxon>
    </lineage>
</organism>
<keyword evidence="14" id="KW-1185">Reference proteome</keyword>
<evidence type="ECO:0000256" key="10">
    <source>
        <dbReference type="SAM" id="SignalP"/>
    </source>
</evidence>
<feature type="signal peptide" evidence="10">
    <location>
        <begin position="1"/>
        <end position="22"/>
    </location>
</feature>
<evidence type="ECO:0000313" key="14">
    <source>
        <dbReference type="Proteomes" id="UP000199203"/>
    </source>
</evidence>
<keyword evidence="7 8" id="KW-0998">Cell outer membrane</keyword>
<evidence type="ECO:0000256" key="2">
    <source>
        <dbReference type="ARBA" id="ARBA00022448"/>
    </source>
</evidence>
<dbReference type="STRING" id="454006.SAMN05421825_1727"/>
<dbReference type="Gene3D" id="2.40.170.20">
    <property type="entry name" value="TonB-dependent receptor, beta-barrel domain"/>
    <property type="match status" value="1"/>
</dbReference>
<feature type="domain" description="TonB-dependent receptor plug" evidence="12">
    <location>
        <begin position="47"/>
        <end position="161"/>
    </location>
</feature>
<evidence type="ECO:0000256" key="4">
    <source>
        <dbReference type="ARBA" id="ARBA00022692"/>
    </source>
</evidence>
<name>A0A1G7MGX3_9FLAO</name>
<evidence type="ECO:0000259" key="12">
    <source>
        <dbReference type="Pfam" id="PF07715"/>
    </source>
</evidence>
<evidence type="ECO:0000256" key="7">
    <source>
        <dbReference type="ARBA" id="ARBA00023237"/>
    </source>
</evidence>
<evidence type="ECO:0000256" key="8">
    <source>
        <dbReference type="PROSITE-ProRule" id="PRU01360"/>
    </source>
</evidence>
<dbReference type="SUPFAM" id="SSF56935">
    <property type="entry name" value="Porins"/>
    <property type="match status" value="1"/>
</dbReference>
<comment type="subcellular location">
    <subcellularLocation>
        <location evidence="1 8">Cell outer membrane</location>
        <topology evidence="1 8">Multi-pass membrane protein</topology>
    </subcellularLocation>
</comment>
<dbReference type="RefSeq" id="WP_089873092.1">
    <property type="nucleotide sequence ID" value="NZ_FNBH01000002.1"/>
</dbReference>
<dbReference type="NCBIfam" id="TIGR04057">
    <property type="entry name" value="SusC_RagA_signa"/>
    <property type="match status" value="1"/>
</dbReference>
<keyword evidence="5 9" id="KW-0798">TonB box</keyword>
<evidence type="ECO:0000256" key="3">
    <source>
        <dbReference type="ARBA" id="ARBA00022452"/>
    </source>
</evidence>
<feature type="domain" description="TonB-dependent receptor-like beta-barrel" evidence="11">
    <location>
        <begin position="319"/>
        <end position="882"/>
    </location>
</feature>
<dbReference type="GO" id="GO:0009279">
    <property type="term" value="C:cell outer membrane"/>
    <property type="evidence" value="ECO:0007669"/>
    <property type="project" value="UniProtKB-SubCell"/>
</dbReference>
<keyword evidence="6 8" id="KW-0472">Membrane</keyword>
<sequence>MRNYNVLKIAPAFLLLGSMLHAQQSDTAKKETEIEQVVLIGYGKQKKEDLTGSIASITSKDFNGGSTSPDQLIQGKAPGVTVTGNGGNPGAGSTIRIRGGASLNASNDPLIVIDGIPMDFGGLSGAANPLALINPNDIESFDVLKDASAAAIYGNRASNGVILITTKKGSAGKVKVNFSSVASVSTKMDNLDVLSADEFRRFVQENATSQSFIDKLGAANTNWQDLIYQKAWGTDNNVSLSGGIKGLPYRLSLGYNEQNGIVKTNEFRRTSIGLNLTPKFFDNHLSVTANFKGTMTENRFNAGVIGASQFFDPTQPVHDYSSQGNQVHNYWEWWQSANTINANATRNPLASLEGRRDVSTVFRGIAGLQLDYKFHFLPDLHWNVNVGYDYQKGTGAVTEYPNYAGTFNNGGTRRDYTQEKSNKLLETYLNYVKNIDVIDTKVDAMVGYSYQQFHNTIPGATTYFGTLPSVSTNDQEGKLTLLGYYGRAIFTIANKYIVTGAIRRDATSRFYNGTDDLSNIWGTFPSISGAWKIKEENFLKSSNIISDLKLRGGWGETGQQEIGDANNPKSWYNSFASYGFSEQGAYYGFGDQFYFMYRPTQYNPTLTWETTQTINAGLDFGLLNNRITGSVDWFKKKTKNLLGYVGVPAGEFSNKNWKNVGEMETDGIEFLINVNPIKTQDFNWDFSFNVAHYNPKVTSFREVEAGYIMPAGNVIAGGVGNQVQANQVGFTPLGFLVYQQVYDNNGKPLDGVYVDRNGDGTISIADKYFYKSTTPDATFGFSTRLNYKKWDLSTSLRAVVGNYVYNNFASQANAQSISTNNYLQNISSVTANYGFNSPQYWSDIFVEDASFIRMDNLTLGYNFGDAFGKGSNLRVYGMAQNVFVITDYSGVDPEVFGNIDNGFYQRPKIYSLGLNIQF</sequence>
<dbReference type="Proteomes" id="UP000199203">
    <property type="component" value="Unassembled WGS sequence"/>
</dbReference>
<dbReference type="Gene3D" id="2.170.130.10">
    <property type="entry name" value="TonB-dependent receptor, plug domain"/>
    <property type="match status" value="1"/>
</dbReference>
<evidence type="ECO:0000259" key="11">
    <source>
        <dbReference type="Pfam" id="PF00593"/>
    </source>
</evidence>
<evidence type="ECO:0000256" key="5">
    <source>
        <dbReference type="ARBA" id="ARBA00023077"/>
    </source>
</evidence>
<dbReference type="PROSITE" id="PS52016">
    <property type="entry name" value="TONB_DEPENDENT_REC_3"/>
    <property type="match status" value="1"/>
</dbReference>
<reference evidence="14" key="1">
    <citation type="submission" date="2016-10" db="EMBL/GenBank/DDBJ databases">
        <authorList>
            <person name="Varghese N."/>
            <person name="Submissions S."/>
        </authorList>
    </citation>
    <scope>NUCLEOTIDE SEQUENCE [LARGE SCALE GENOMIC DNA]</scope>
    <source>
        <strain evidence="14">DSM 19684</strain>
    </source>
</reference>
<accession>A0A1G7MGX3</accession>
<dbReference type="OrthoDB" id="9768177at2"/>
<protein>
    <submittedName>
        <fullName evidence="13">Iron complex outermembrane recepter protein</fullName>
    </submittedName>
</protein>
<evidence type="ECO:0000256" key="9">
    <source>
        <dbReference type="RuleBase" id="RU003357"/>
    </source>
</evidence>
<dbReference type="EMBL" id="FNBH01000002">
    <property type="protein sequence ID" value="SDF60886.1"/>
    <property type="molecule type" value="Genomic_DNA"/>
</dbReference>
<keyword evidence="3 8" id="KW-1134">Transmembrane beta strand</keyword>
<dbReference type="InterPro" id="IPR023997">
    <property type="entry name" value="TonB-dep_OMP_SusC/RagA_CS"/>
</dbReference>
<evidence type="ECO:0000313" key="13">
    <source>
        <dbReference type="EMBL" id="SDF60886.1"/>
    </source>
</evidence>
<evidence type="ECO:0000256" key="6">
    <source>
        <dbReference type="ARBA" id="ARBA00023136"/>
    </source>
</evidence>
<proteinExistence type="inferred from homology"/>
<dbReference type="InterPro" id="IPR023996">
    <property type="entry name" value="TonB-dep_OMP_SusC/RagA"/>
</dbReference>
<comment type="similarity">
    <text evidence="8 9">Belongs to the TonB-dependent receptor family.</text>
</comment>
<gene>
    <name evidence="13" type="ORF">SAMN05421825_1727</name>
</gene>
<keyword evidence="10" id="KW-0732">Signal</keyword>
<dbReference type="AlphaFoldDB" id="A0A1G7MGX3"/>
<dbReference type="InterPro" id="IPR037066">
    <property type="entry name" value="Plug_dom_sf"/>
</dbReference>
<evidence type="ECO:0000256" key="1">
    <source>
        <dbReference type="ARBA" id="ARBA00004571"/>
    </source>
</evidence>
<keyword evidence="4 8" id="KW-0812">Transmembrane</keyword>
<keyword evidence="2 8" id="KW-0813">Transport</keyword>
<dbReference type="InterPro" id="IPR036942">
    <property type="entry name" value="Beta-barrel_TonB_sf"/>
</dbReference>
<dbReference type="Pfam" id="PF07715">
    <property type="entry name" value="Plug"/>
    <property type="match status" value="1"/>
</dbReference>
<dbReference type="InterPro" id="IPR039426">
    <property type="entry name" value="TonB-dep_rcpt-like"/>
</dbReference>
<dbReference type="Pfam" id="PF00593">
    <property type="entry name" value="TonB_dep_Rec_b-barrel"/>
    <property type="match status" value="1"/>
</dbReference>
<dbReference type="InterPro" id="IPR012910">
    <property type="entry name" value="Plug_dom"/>
</dbReference>
<dbReference type="InterPro" id="IPR000531">
    <property type="entry name" value="Beta-barrel_TonB"/>
</dbReference>